<dbReference type="EnsemblPlants" id="OBART06G17980.1">
    <property type="protein sequence ID" value="OBART06G17980.1"/>
    <property type="gene ID" value="OBART06G17980"/>
</dbReference>
<dbReference type="eggNOG" id="ENOG502R4XN">
    <property type="taxonomic scope" value="Eukaryota"/>
</dbReference>
<protein>
    <recommendedName>
        <fullName evidence="3">RNase H type-1 domain-containing protein</fullName>
    </recommendedName>
</protein>
<name>A0A0D3GHN9_9ORYZ</name>
<evidence type="ECO:0000313" key="1">
    <source>
        <dbReference type="EnsemblPlants" id="OBART06G17980.1"/>
    </source>
</evidence>
<dbReference type="Gramene" id="OBART06G17980.1">
    <property type="protein sequence ID" value="OBART06G17980.1"/>
    <property type="gene ID" value="OBART06G17980"/>
</dbReference>
<dbReference type="PaxDb" id="65489-OBART06G17980.1"/>
<sequence>MEQHKVFPDIQNLNQKRMPWTTPFPGWIKLNVDAGFVPNTRHVGLGFIARNHLGNVVFSSWSSDQLCRSVEEMKSLAALTGICRTLYMWLCGRLDGNRPGAQRLSSQSANCFSIEEAKRSIHSFQFFRFPNAIEARMKWHMSWAS</sequence>
<dbReference type="AlphaFoldDB" id="A0A0D3GHN9"/>
<dbReference type="HOGENOM" id="CLU_1789878_0_0_1"/>
<dbReference type="InterPro" id="IPR052929">
    <property type="entry name" value="RNase_H-like_EbsB-rel"/>
</dbReference>
<organism evidence="1">
    <name type="scientific">Oryza barthii</name>
    <dbReference type="NCBI Taxonomy" id="65489"/>
    <lineage>
        <taxon>Eukaryota</taxon>
        <taxon>Viridiplantae</taxon>
        <taxon>Streptophyta</taxon>
        <taxon>Embryophyta</taxon>
        <taxon>Tracheophyta</taxon>
        <taxon>Spermatophyta</taxon>
        <taxon>Magnoliopsida</taxon>
        <taxon>Liliopsida</taxon>
        <taxon>Poales</taxon>
        <taxon>Poaceae</taxon>
        <taxon>BOP clade</taxon>
        <taxon>Oryzoideae</taxon>
        <taxon>Oryzeae</taxon>
        <taxon>Oryzinae</taxon>
        <taxon>Oryza</taxon>
    </lineage>
</organism>
<proteinExistence type="predicted"/>
<dbReference type="PANTHER" id="PTHR47074">
    <property type="entry name" value="BNAC02G40300D PROTEIN"/>
    <property type="match status" value="1"/>
</dbReference>
<dbReference type="Proteomes" id="UP000026960">
    <property type="component" value="Chromosome 6"/>
</dbReference>
<accession>A0A0D3GHN9</accession>
<evidence type="ECO:0000313" key="2">
    <source>
        <dbReference type="Proteomes" id="UP000026960"/>
    </source>
</evidence>
<evidence type="ECO:0008006" key="3">
    <source>
        <dbReference type="Google" id="ProtNLM"/>
    </source>
</evidence>
<keyword evidence="2" id="KW-1185">Reference proteome</keyword>
<dbReference type="PANTHER" id="PTHR47074:SF11">
    <property type="entry name" value="REVERSE TRANSCRIPTASE-LIKE PROTEIN"/>
    <property type="match status" value="1"/>
</dbReference>
<reference evidence="1" key="1">
    <citation type="journal article" date="2009" name="Rice">
        <title>De Novo Next Generation Sequencing of Plant Genomes.</title>
        <authorList>
            <person name="Rounsley S."/>
            <person name="Marri P.R."/>
            <person name="Yu Y."/>
            <person name="He R."/>
            <person name="Sisneros N."/>
            <person name="Goicoechea J.L."/>
            <person name="Lee S.J."/>
            <person name="Angelova A."/>
            <person name="Kudrna D."/>
            <person name="Luo M."/>
            <person name="Affourtit J."/>
            <person name="Desany B."/>
            <person name="Knight J."/>
            <person name="Niazi F."/>
            <person name="Egholm M."/>
            <person name="Wing R.A."/>
        </authorList>
    </citation>
    <scope>NUCLEOTIDE SEQUENCE [LARGE SCALE GENOMIC DNA]</scope>
    <source>
        <strain evidence="1">cv. IRGC 105608</strain>
    </source>
</reference>
<reference evidence="1" key="2">
    <citation type="submission" date="2015-03" db="UniProtKB">
        <authorList>
            <consortium name="EnsemblPlants"/>
        </authorList>
    </citation>
    <scope>IDENTIFICATION</scope>
</reference>